<dbReference type="GO" id="GO:0048284">
    <property type="term" value="P:organelle fusion"/>
    <property type="evidence" value="ECO:0007669"/>
    <property type="project" value="TreeGrafter"/>
</dbReference>
<dbReference type="AlphaFoldDB" id="A0A4P9Y0L9"/>
<dbReference type="PANTHER" id="PTHR23323:SF24">
    <property type="entry name" value="VACUOLAR PROTEIN SORTING-ASSOCIATED PROTEIN 11 HOMOLOG"/>
    <property type="match status" value="1"/>
</dbReference>
<sequence>MPALRSQWREFNFFDRQLVEEPPSIFTQADVMGACLAKDLIYLGCSRGTIHMVDRTFQTHSFDTGLPTGRLTFLRVGGDGDTTLVTLTEDEEVAPLLQIWDLSKVPSSLPSSLGLSPPETSGKGASGASSSLISVTPILLRSIPVRTGERPYPVTSLALLGSLEQIALGFADGQVILVTGDILRDRSLKQRCLHSSPEPITSLGYRGLLDPTLYITTVAKTLVCTSTTQGPGLLGKDVVQVLDETGCGVDCAIVHPKTG</sequence>
<dbReference type="GO" id="GO:0030897">
    <property type="term" value="C:HOPS complex"/>
    <property type="evidence" value="ECO:0007669"/>
    <property type="project" value="TreeGrafter"/>
</dbReference>
<keyword evidence="4" id="KW-0862">Zinc</keyword>
<dbReference type="GO" id="GO:0007032">
    <property type="term" value="P:endosome organization"/>
    <property type="evidence" value="ECO:0007669"/>
    <property type="project" value="TreeGrafter"/>
</dbReference>
<evidence type="ECO:0000256" key="4">
    <source>
        <dbReference type="ARBA" id="ARBA00022833"/>
    </source>
</evidence>
<dbReference type="SUPFAM" id="SSF50978">
    <property type="entry name" value="WD40 repeat-like"/>
    <property type="match status" value="1"/>
</dbReference>
<evidence type="ECO:0000259" key="6">
    <source>
        <dbReference type="Pfam" id="PF23341"/>
    </source>
</evidence>
<keyword evidence="2" id="KW-0479">Metal-binding</keyword>
<evidence type="ECO:0000256" key="5">
    <source>
        <dbReference type="ARBA" id="ARBA00023136"/>
    </source>
</evidence>
<dbReference type="InterPro" id="IPR057307">
    <property type="entry name" value="PEP5_VPS11_N"/>
</dbReference>
<organism evidence="7 8">
    <name type="scientific">Piptocephalis cylindrospora</name>
    <dbReference type="NCBI Taxonomy" id="1907219"/>
    <lineage>
        <taxon>Eukaryota</taxon>
        <taxon>Fungi</taxon>
        <taxon>Fungi incertae sedis</taxon>
        <taxon>Zoopagomycota</taxon>
        <taxon>Zoopagomycotina</taxon>
        <taxon>Zoopagomycetes</taxon>
        <taxon>Zoopagales</taxon>
        <taxon>Piptocephalidaceae</taxon>
        <taxon>Piptocephalis</taxon>
    </lineage>
</organism>
<dbReference type="EMBL" id="KZ989013">
    <property type="protein sequence ID" value="RKP11320.1"/>
    <property type="molecule type" value="Genomic_DNA"/>
</dbReference>
<evidence type="ECO:0000256" key="2">
    <source>
        <dbReference type="ARBA" id="ARBA00022723"/>
    </source>
</evidence>
<reference evidence="8" key="1">
    <citation type="journal article" date="2018" name="Nat. Microbiol.">
        <title>Leveraging single-cell genomics to expand the fungal tree of life.</title>
        <authorList>
            <person name="Ahrendt S.R."/>
            <person name="Quandt C.A."/>
            <person name="Ciobanu D."/>
            <person name="Clum A."/>
            <person name="Salamov A."/>
            <person name="Andreopoulos B."/>
            <person name="Cheng J.F."/>
            <person name="Woyke T."/>
            <person name="Pelin A."/>
            <person name="Henrissat B."/>
            <person name="Reynolds N.K."/>
            <person name="Benny G.L."/>
            <person name="Smith M.E."/>
            <person name="James T.Y."/>
            <person name="Grigoriev I.V."/>
        </authorList>
    </citation>
    <scope>NUCLEOTIDE SEQUENCE [LARGE SCALE GENOMIC DNA]</scope>
</reference>
<dbReference type="GO" id="GO:0008270">
    <property type="term" value="F:zinc ion binding"/>
    <property type="evidence" value="ECO:0007669"/>
    <property type="project" value="UniProtKB-KW"/>
</dbReference>
<evidence type="ECO:0000313" key="7">
    <source>
        <dbReference type="EMBL" id="RKP11320.1"/>
    </source>
</evidence>
<dbReference type="Proteomes" id="UP000267251">
    <property type="component" value="Unassembled WGS sequence"/>
</dbReference>
<comment type="subcellular location">
    <subcellularLocation>
        <location evidence="1">Membrane</location>
    </subcellularLocation>
</comment>
<evidence type="ECO:0000256" key="3">
    <source>
        <dbReference type="ARBA" id="ARBA00022771"/>
    </source>
</evidence>
<accession>A0A4P9Y0L9</accession>
<evidence type="ECO:0000313" key="8">
    <source>
        <dbReference type="Proteomes" id="UP000267251"/>
    </source>
</evidence>
<name>A0A4P9Y0L9_9FUNG</name>
<dbReference type="OrthoDB" id="26184at2759"/>
<dbReference type="InterPro" id="IPR036322">
    <property type="entry name" value="WD40_repeat_dom_sf"/>
</dbReference>
<dbReference type="PANTHER" id="PTHR23323">
    <property type="entry name" value="VACUOLAR PROTEIN SORTING-ASSOCIATED PROTEIN"/>
    <property type="match status" value="1"/>
</dbReference>
<feature type="non-terminal residue" evidence="7">
    <location>
        <position position="259"/>
    </location>
</feature>
<dbReference type="Pfam" id="PF23341">
    <property type="entry name" value="PEP5_VPS11_N"/>
    <property type="match status" value="1"/>
</dbReference>
<evidence type="ECO:0000256" key="1">
    <source>
        <dbReference type="ARBA" id="ARBA00004370"/>
    </source>
</evidence>
<dbReference type="GO" id="GO:0005768">
    <property type="term" value="C:endosome"/>
    <property type="evidence" value="ECO:0007669"/>
    <property type="project" value="TreeGrafter"/>
</dbReference>
<keyword evidence="5" id="KW-0472">Membrane</keyword>
<protein>
    <recommendedName>
        <fullName evidence="6">PEP5/VPS11 N-terminal domain-containing protein</fullName>
    </recommendedName>
</protein>
<gene>
    <name evidence="7" type="ORF">BJ684DRAFT_22128</name>
</gene>
<dbReference type="GO" id="GO:0006904">
    <property type="term" value="P:vesicle docking involved in exocytosis"/>
    <property type="evidence" value="ECO:0007669"/>
    <property type="project" value="TreeGrafter"/>
</dbReference>
<proteinExistence type="predicted"/>
<dbReference type="GO" id="GO:0007033">
    <property type="term" value="P:vacuole organization"/>
    <property type="evidence" value="ECO:0007669"/>
    <property type="project" value="TreeGrafter"/>
</dbReference>
<dbReference type="GO" id="GO:0030674">
    <property type="term" value="F:protein-macromolecule adaptor activity"/>
    <property type="evidence" value="ECO:0007669"/>
    <property type="project" value="TreeGrafter"/>
</dbReference>
<feature type="domain" description="PEP5/VPS11 N-terminal" evidence="6">
    <location>
        <begin position="8"/>
        <end position="258"/>
    </location>
</feature>
<keyword evidence="3" id="KW-0863">Zinc-finger</keyword>
<keyword evidence="8" id="KW-1185">Reference proteome</keyword>